<evidence type="ECO:0000313" key="2">
    <source>
        <dbReference type="Proteomes" id="UP001060215"/>
    </source>
</evidence>
<sequence length="301" mass="34190">MGGLEKTTLARKVYHHQDVRCHFDAFAWVSISQQWQLKDVLQRILTKLIPEKSREIVNMIDDQLVKLLYEFQQLRKCLLVFDDIWSSDVWESLVHAFPTVNTTSSKIIITTQGKLRVDGLRNLETLQNLDSDKVNLRDLYKLTNLRSLENVCVENSKLEEDPMATLEKLPNLRILSLERAFVGKEMVCSAHGFPHLKKERIFTKLATSLPFVLTVNGIEGNAVWEVLVIACINSMHRTGVDTELNGIEGNAVWEVLVTAGMNSTHKTGIDTKFQKTIKMKKIIEGIVVMVALVSVEAEGFR</sequence>
<reference evidence="1 2" key="1">
    <citation type="journal article" date="2022" name="Plant J.">
        <title>Chromosome-level genome of Camellia lanceoleosa provides a valuable resource for understanding genome evolution and self-incompatibility.</title>
        <authorList>
            <person name="Gong W."/>
            <person name="Xiao S."/>
            <person name="Wang L."/>
            <person name="Liao Z."/>
            <person name="Chang Y."/>
            <person name="Mo W."/>
            <person name="Hu G."/>
            <person name="Li W."/>
            <person name="Zhao G."/>
            <person name="Zhu H."/>
            <person name="Hu X."/>
            <person name="Ji K."/>
            <person name="Xiang X."/>
            <person name="Song Q."/>
            <person name="Yuan D."/>
            <person name="Jin S."/>
            <person name="Zhang L."/>
        </authorList>
    </citation>
    <scope>NUCLEOTIDE SEQUENCE [LARGE SCALE GENOMIC DNA]</scope>
    <source>
        <strain evidence="1">SQ_2022a</strain>
    </source>
</reference>
<gene>
    <name evidence="1" type="ORF">LOK49_LG08G02666</name>
</gene>
<evidence type="ECO:0000313" key="1">
    <source>
        <dbReference type="EMBL" id="KAI8002489.1"/>
    </source>
</evidence>
<dbReference type="EMBL" id="CM045766">
    <property type="protein sequence ID" value="KAI8002489.1"/>
    <property type="molecule type" value="Genomic_DNA"/>
</dbReference>
<accession>A0ACC0GND5</accession>
<comment type="caution">
    <text evidence="1">The sequence shown here is derived from an EMBL/GenBank/DDBJ whole genome shotgun (WGS) entry which is preliminary data.</text>
</comment>
<name>A0ACC0GND5_9ERIC</name>
<keyword evidence="2" id="KW-1185">Reference proteome</keyword>
<proteinExistence type="predicted"/>
<organism evidence="1 2">
    <name type="scientific">Camellia lanceoleosa</name>
    <dbReference type="NCBI Taxonomy" id="1840588"/>
    <lineage>
        <taxon>Eukaryota</taxon>
        <taxon>Viridiplantae</taxon>
        <taxon>Streptophyta</taxon>
        <taxon>Embryophyta</taxon>
        <taxon>Tracheophyta</taxon>
        <taxon>Spermatophyta</taxon>
        <taxon>Magnoliopsida</taxon>
        <taxon>eudicotyledons</taxon>
        <taxon>Gunneridae</taxon>
        <taxon>Pentapetalae</taxon>
        <taxon>asterids</taxon>
        <taxon>Ericales</taxon>
        <taxon>Theaceae</taxon>
        <taxon>Camellia</taxon>
    </lineage>
</organism>
<protein>
    <submittedName>
        <fullName evidence="1">Disease resistance protein</fullName>
    </submittedName>
</protein>
<dbReference type="Proteomes" id="UP001060215">
    <property type="component" value="Chromosome 9"/>
</dbReference>